<keyword evidence="5" id="KW-0418">Kinase</keyword>
<dbReference type="InterPro" id="IPR013767">
    <property type="entry name" value="PAS_fold"/>
</dbReference>
<sequence>MTEPADNVVLAELKIAAETLPPEVFRLAVEQAAVAISITDAKARIVYANPCFEKMTGYSCEELLGKNQSILSYKVTPRLVYDSLWGQLERQHPWNGLLVNRRKDGSRYLADLTITPVLNTAGETTHYLGLQRDVTEVHQLEHQVLNQRALIEKAVDATQVAMVLVDTKLQPILRNRSYKTLEARLGHEPLEIIFDALEQEWPDLFERKKALHEGFVTLEVALLLSSREEPLWFSCTGSLIEEKDTSADAFYQTRLSRYLLVTLQDITGLKQQQAQLRLNSLQALLAEQERVQSVREALSGAIYQLERPLNMINAASRLATRRNRIDAAEMLKLLNEVQKAGHQAISMLNACIPARGDEVTEVVNINELLKNTLSLLTPRLLALGITVDWQPECNLQRVHGQPTALVTLFKQLIDNAIDAMNDTKQRTRELRLSTRTLDKVVEISIEDTGAGILPADQFKVFEPFYTTRDHSKGHLGMGLTLAQDIVNRHNGLLAIDADVTTGCCIKVHLPYE</sequence>
<dbReference type="InterPro" id="IPR036890">
    <property type="entry name" value="HATPase_C_sf"/>
</dbReference>
<dbReference type="PRINTS" id="PR00344">
    <property type="entry name" value="BCTRLSENSOR"/>
</dbReference>
<evidence type="ECO:0000256" key="2">
    <source>
        <dbReference type="ARBA" id="ARBA00012438"/>
    </source>
</evidence>
<dbReference type="KEGG" id="nik:F5I99_00330"/>
<keyword evidence="10" id="KW-1185">Reference proteome</keyword>
<evidence type="ECO:0000256" key="5">
    <source>
        <dbReference type="ARBA" id="ARBA00022777"/>
    </source>
</evidence>
<dbReference type="EC" id="2.7.13.3" evidence="2"/>
<dbReference type="InterPro" id="IPR052162">
    <property type="entry name" value="Sensor_kinase/Photoreceptor"/>
</dbReference>
<dbReference type="GO" id="GO:0009399">
    <property type="term" value="P:nitrogen fixation"/>
    <property type="evidence" value="ECO:0007669"/>
    <property type="project" value="InterPro"/>
</dbReference>
<evidence type="ECO:0000256" key="1">
    <source>
        <dbReference type="ARBA" id="ARBA00000085"/>
    </source>
</evidence>
<dbReference type="NCBIfam" id="TIGR00229">
    <property type="entry name" value="sensory_box"/>
    <property type="match status" value="1"/>
</dbReference>
<dbReference type="CDD" id="cd00130">
    <property type="entry name" value="PAS"/>
    <property type="match status" value="1"/>
</dbReference>
<dbReference type="Gene3D" id="3.30.450.20">
    <property type="entry name" value="PAS domain"/>
    <property type="match status" value="2"/>
</dbReference>
<dbReference type="PROSITE" id="PS50113">
    <property type="entry name" value="PAC"/>
    <property type="match status" value="1"/>
</dbReference>
<reference evidence="9 10" key="1">
    <citation type="submission" date="2019-09" db="EMBL/GenBank/DDBJ databases">
        <title>Nitrincola iocasae sp. nov., a bacterium isolated from the sediment collected at a cold seep field in South China Sea.</title>
        <authorList>
            <person name="Zhang H."/>
            <person name="Wang H."/>
            <person name="Li C."/>
        </authorList>
    </citation>
    <scope>NUCLEOTIDE SEQUENCE [LARGE SCALE GENOMIC DNA]</scope>
    <source>
        <strain evidence="9 10">KXZD1103</strain>
    </source>
</reference>
<proteinExistence type="predicted"/>
<dbReference type="AlphaFoldDB" id="A0A5J6L9M4"/>
<dbReference type="SMART" id="SM00086">
    <property type="entry name" value="PAC"/>
    <property type="match status" value="1"/>
</dbReference>
<dbReference type="GO" id="GO:0004673">
    <property type="term" value="F:protein histidine kinase activity"/>
    <property type="evidence" value="ECO:0007669"/>
    <property type="project" value="UniProtKB-EC"/>
</dbReference>
<accession>A0A5J6L9M4</accession>
<dbReference type="Pfam" id="PF00989">
    <property type="entry name" value="PAS"/>
    <property type="match status" value="1"/>
</dbReference>
<dbReference type="SMART" id="SM00387">
    <property type="entry name" value="HATPase_c"/>
    <property type="match status" value="1"/>
</dbReference>
<dbReference type="PANTHER" id="PTHR43304:SF1">
    <property type="entry name" value="PAC DOMAIN-CONTAINING PROTEIN"/>
    <property type="match status" value="1"/>
</dbReference>
<evidence type="ECO:0000313" key="10">
    <source>
        <dbReference type="Proteomes" id="UP000325606"/>
    </source>
</evidence>
<evidence type="ECO:0000259" key="7">
    <source>
        <dbReference type="PROSITE" id="PS50112"/>
    </source>
</evidence>
<dbReference type="InterPro" id="IPR005467">
    <property type="entry name" value="His_kinase_dom"/>
</dbReference>
<dbReference type="InterPro" id="IPR035965">
    <property type="entry name" value="PAS-like_dom_sf"/>
</dbReference>
<organism evidence="9 10">
    <name type="scientific">Nitrincola iocasae</name>
    <dbReference type="NCBI Taxonomy" id="2614693"/>
    <lineage>
        <taxon>Bacteria</taxon>
        <taxon>Pseudomonadati</taxon>
        <taxon>Pseudomonadota</taxon>
        <taxon>Gammaproteobacteria</taxon>
        <taxon>Oceanospirillales</taxon>
        <taxon>Oceanospirillaceae</taxon>
        <taxon>Nitrincola</taxon>
    </lineage>
</organism>
<dbReference type="NCBIfam" id="TIGR02938">
    <property type="entry name" value="nifL_nitrog"/>
    <property type="match status" value="1"/>
</dbReference>
<feature type="domain" description="Histidine kinase" evidence="6">
    <location>
        <begin position="300"/>
        <end position="512"/>
    </location>
</feature>
<keyword evidence="4" id="KW-0808">Transferase</keyword>
<comment type="catalytic activity">
    <reaction evidence="1">
        <text>ATP + protein L-histidine = ADP + protein N-phospho-L-histidine.</text>
        <dbReference type="EC" id="2.7.13.3"/>
    </reaction>
</comment>
<dbReference type="EMBL" id="CP044222">
    <property type="protein sequence ID" value="QEW05068.1"/>
    <property type="molecule type" value="Genomic_DNA"/>
</dbReference>
<dbReference type="GO" id="GO:0007165">
    <property type="term" value="P:signal transduction"/>
    <property type="evidence" value="ECO:0007669"/>
    <property type="project" value="InterPro"/>
</dbReference>
<name>A0A5J6L9M4_9GAMM</name>
<dbReference type="InterPro" id="IPR003594">
    <property type="entry name" value="HATPase_dom"/>
</dbReference>
<dbReference type="InterPro" id="IPR000014">
    <property type="entry name" value="PAS"/>
</dbReference>
<dbReference type="PANTHER" id="PTHR43304">
    <property type="entry name" value="PHYTOCHROME-LIKE PROTEIN CPH1"/>
    <property type="match status" value="1"/>
</dbReference>
<dbReference type="SMART" id="SM00091">
    <property type="entry name" value="PAS"/>
    <property type="match status" value="2"/>
</dbReference>
<dbReference type="RefSeq" id="WP_151053133.1">
    <property type="nucleotide sequence ID" value="NZ_CP044222.1"/>
</dbReference>
<evidence type="ECO:0000256" key="4">
    <source>
        <dbReference type="ARBA" id="ARBA00022679"/>
    </source>
</evidence>
<dbReference type="SUPFAM" id="SSF55785">
    <property type="entry name" value="PYP-like sensor domain (PAS domain)"/>
    <property type="match status" value="1"/>
</dbReference>
<gene>
    <name evidence="9" type="primary">nifL</name>
    <name evidence="9" type="ORF">F5I99_00330</name>
</gene>
<evidence type="ECO:0000313" key="9">
    <source>
        <dbReference type="EMBL" id="QEW05068.1"/>
    </source>
</evidence>
<dbReference type="InterPro" id="IPR000700">
    <property type="entry name" value="PAS-assoc_C"/>
</dbReference>
<keyword evidence="3" id="KW-0597">Phosphoprotein</keyword>
<dbReference type="InterPro" id="IPR004358">
    <property type="entry name" value="Sig_transdc_His_kin-like_C"/>
</dbReference>
<dbReference type="Gene3D" id="3.30.565.10">
    <property type="entry name" value="Histidine kinase-like ATPase, C-terminal domain"/>
    <property type="match status" value="1"/>
</dbReference>
<evidence type="ECO:0000256" key="3">
    <source>
        <dbReference type="ARBA" id="ARBA00022553"/>
    </source>
</evidence>
<evidence type="ECO:0000259" key="8">
    <source>
        <dbReference type="PROSITE" id="PS50113"/>
    </source>
</evidence>
<evidence type="ECO:0000259" key="6">
    <source>
        <dbReference type="PROSITE" id="PS50109"/>
    </source>
</evidence>
<dbReference type="SUPFAM" id="SSF55874">
    <property type="entry name" value="ATPase domain of HSP90 chaperone/DNA topoisomerase II/histidine kinase"/>
    <property type="match status" value="1"/>
</dbReference>
<dbReference type="Pfam" id="PF02518">
    <property type="entry name" value="HATPase_c"/>
    <property type="match status" value="1"/>
</dbReference>
<dbReference type="Proteomes" id="UP000325606">
    <property type="component" value="Chromosome"/>
</dbReference>
<dbReference type="InterPro" id="IPR014285">
    <property type="entry name" value="N_fixation_neg-reg_NifL"/>
</dbReference>
<feature type="domain" description="PAC" evidence="8">
    <location>
        <begin position="92"/>
        <end position="146"/>
    </location>
</feature>
<dbReference type="PROSITE" id="PS50112">
    <property type="entry name" value="PAS"/>
    <property type="match status" value="1"/>
</dbReference>
<protein>
    <recommendedName>
        <fullName evidence="2">histidine kinase</fullName>
        <ecNumber evidence="2">2.7.13.3</ecNumber>
    </recommendedName>
</protein>
<dbReference type="GO" id="GO:0006355">
    <property type="term" value="P:regulation of DNA-templated transcription"/>
    <property type="evidence" value="ECO:0007669"/>
    <property type="project" value="InterPro"/>
</dbReference>
<feature type="domain" description="PAS" evidence="7">
    <location>
        <begin position="21"/>
        <end position="67"/>
    </location>
</feature>
<dbReference type="InterPro" id="IPR001610">
    <property type="entry name" value="PAC"/>
</dbReference>
<dbReference type="PROSITE" id="PS50109">
    <property type="entry name" value="HIS_KIN"/>
    <property type="match status" value="1"/>
</dbReference>